<evidence type="ECO:0000313" key="1">
    <source>
        <dbReference type="EMBL" id="EKE27257.1"/>
    </source>
</evidence>
<dbReference type="Gene3D" id="3.40.50.300">
    <property type="entry name" value="P-loop containing nucleotide triphosphate hydrolases"/>
    <property type="match status" value="1"/>
</dbReference>
<sequence>MIYLIGGPPKCWKTTLAKKLSKETWIPWVSTDTLQDVIKPYIPESDYTKLFPVNYQKGKSNDDKYSKYTLEDIKGAYITQSKTVYKAVDMFVICEITDGNDYIIEGYHITPELAEVLSSKYPDKIRSVFIVKTDVEKFIRNIKNSSTPNDWIIAKTLNDETYRKIADMICEYGKYFIEESDRHGQMVLNIDEGFEIKIKEAIKILLK</sequence>
<name>K2FZA6_9BACT</name>
<dbReference type="EMBL" id="AMFJ01000506">
    <property type="protein sequence ID" value="EKE27257.1"/>
    <property type="molecule type" value="Genomic_DNA"/>
</dbReference>
<reference evidence="1" key="1">
    <citation type="journal article" date="2012" name="Science">
        <title>Fermentation, hydrogen, and sulfur metabolism in multiple uncultivated bacterial phyla.</title>
        <authorList>
            <person name="Wrighton K.C."/>
            <person name="Thomas B.C."/>
            <person name="Sharon I."/>
            <person name="Miller C.S."/>
            <person name="Castelle C.J."/>
            <person name="VerBerkmoes N.C."/>
            <person name="Wilkins M.J."/>
            <person name="Hettich R.L."/>
            <person name="Lipton M.S."/>
            <person name="Williams K.H."/>
            <person name="Long P.E."/>
            <person name="Banfield J.F."/>
        </authorList>
    </citation>
    <scope>NUCLEOTIDE SEQUENCE [LARGE SCALE GENOMIC DNA]</scope>
</reference>
<comment type="caution">
    <text evidence="1">The sequence shown here is derived from an EMBL/GenBank/DDBJ whole genome shotgun (WGS) entry which is preliminary data.</text>
</comment>
<proteinExistence type="predicted"/>
<dbReference type="SUPFAM" id="SSF52540">
    <property type="entry name" value="P-loop containing nucleoside triphosphate hydrolases"/>
    <property type="match status" value="1"/>
</dbReference>
<dbReference type="AlphaFoldDB" id="K2FZA6"/>
<accession>K2FZA6</accession>
<organism evidence="1">
    <name type="scientific">uncultured bacterium</name>
    <name type="common">gcode 4</name>
    <dbReference type="NCBI Taxonomy" id="1234023"/>
    <lineage>
        <taxon>Bacteria</taxon>
        <taxon>environmental samples</taxon>
    </lineage>
</organism>
<protein>
    <submittedName>
        <fullName evidence="1">Uncharacterized protein</fullName>
    </submittedName>
</protein>
<gene>
    <name evidence="1" type="ORF">ACD_3C00232G0003</name>
</gene>
<dbReference type="InterPro" id="IPR027417">
    <property type="entry name" value="P-loop_NTPase"/>
</dbReference>